<dbReference type="InterPro" id="IPR036907">
    <property type="entry name" value="5'-Nucleotdase_C_sf"/>
</dbReference>
<comment type="similarity">
    <text evidence="1">Belongs to the 5'-nucleotidase family.</text>
</comment>
<keyword evidence="1" id="KW-0547">Nucleotide-binding</keyword>
<dbReference type="GO" id="GO:0009166">
    <property type="term" value="P:nucleotide catabolic process"/>
    <property type="evidence" value="ECO:0007669"/>
    <property type="project" value="InterPro"/>
</dbReference>
<dbReference type="SUPFAM" id="SSF55816">
    <property type="entry name" value="5'-nucleotidase (syn. UDP-sugar hydrolase), C-terminal domain"/>
    <property type="match status" value="1"/>
</dbReference>
<dbReference type="PANTHER" id="PTHR11575">
    <property type="entry name" value="5'-NUCLEOTIDASE-RELATED"/>
    <property type="match status" value="1"/>
</dbReference>
<dbReference type="Pfam" id="PF09587">
    <property type="entry name" value="PGA_cap"/>
    <property type="match status" value="1"/>
</dbReference>
<evidence type="ECO:0000259" key="3">
    <source>
        <dbReference type="Pfam" id="PF09587"/>
    </source>
</evidence>
<dbReference type="STRING" id="717606.PaecuDRAFT_3152"/>
<dbReference type="RefSeq" id="WP_006039140.1">
    <property type="nucleotide sequence ID" value="NZ_AEDD01000008.1"/>
</dbReference>
<dbReference type="InterPro" id="IPR029052">
    <property type="entry name" value="Metallo-depent_PP-like"/>
</dbReference>
<evidence type="ECO:0000313" key="4">
    <source>
        <dbReference type="EMBL" id="EFM10193.1"/>
    </source>
</evidence>
<dbReference type="GO" id="GO:0000166">
    <property type="term" value="F:nucleotide binding"/>
    <property type="evidence" value="ECO:0007669"/>
    <property type="project" value="UniProtKB-KW"/>
</dbReference>
<dbReference type="OrthoDB" id="9793179at2"/>
<dbReference type="InterPro" id="IPR008334">
    <property type="entry name" value="5'-Nucleotdase_C"/>
</dbReference>
<reference evidence="4 5" key="1">
    <citation type="submission" date="2010-07" db="EMBL/GenBank/DDBJ databases">
        <title>The draft genome of Paenibacillus curdlanolyticus YK9.</title>
        <authorList>
            <consortium name="US DOE Joint Genome Institute (JGI-PGF)"/>
            <person name="Lucas S."/>
            <person name="Copeland A."/>
            <person name="Lapidus A."/>
            <person name="Cheng J.-F."/>
            <person name="Bruce D."/>
            <person name="Goodwin L."/>
            <person name="Pitluck S."/>
            <person name="Land M.L."/>
            <person name="Hauser L."/>
            <person name="Chang Y.-J."/>
            <person name="Jeffries C."/>
            <person name="Anderson I.J."/>
            <person name="Johnson E."/>
            <person name="Loganathan U."/>
            <person name="Mulhopadhyay B."/>
            <person name="Kyrpides N."/>
            <person name="Woyke T.J."/>
        </authorList>
    </citation>
    <scope>NUCLEOTIDE SEQUENCE [LARGE SCALE GENOMIC DNA]</scope>
    <source>
        <strain evidence="4 5">YK9</strain>
    </source>
</reference>
<dbReference type="Pfam" id="PF02872">
    <property type="entry name" value="5_nucleotid_C"/>
    <property type="match status" value="1"/>
</dbReference>
<dbReference type="SUPFAM" id="SSF56300">
    <property type="entry name" value="Metallo-dependent phosphatases"/>
    <property type="match status" value="1"/>
</dbReference>
<proteinExistence type="inferred from homology"/>
<protein>
    <submittedName>
        <fullName evidence="4">Metallophosphoesterase</fullName>
    </submittedName>
</protein>
<dbReference type="eggNOG" id="COG0737">
    <property type="taxonomic scope" value="Bacteria"/>
</dbReference>
<accession>E0IBW3</accession>
<dbReference type="EMBL" id="AEDD01000008">
    <property type="protein sequence ID" value="EFM10193.1"/>
    <property type="molecule type" value="Genomic_DNA"/>
</dbReference>
<dbReference type="Gene3D" id="3.90.780.10">
    <property type="entry name" value="5'-Nucleotidase, C-terminal domain"/>
    <property type="match status" value="1"/>
</dbReference>
<keyword evidence="1" id="KW-0378">Hydrolase</keyword>
<keyword evidence="5" id="KW-1185">Reference proteome</keyword>
<feature type="domain" description="Capsule synthesis protein CapA" evidence="3">
    <location>
        <begin position="69"/>
        <end position="212"/>
    </location>
</feature>
<name>E0IBW3_9BACL</name>
<evidence type="ECO:0000256" key="1">
    <source>
        <dbReference type="RuleBase" id="RU362119"/>
    </source>
</evidence>
<dbReference type="CDD" id="cd00845">
    <property type="entry name" value="MPP_UshA_N_like"/>
    <property type="match status" value="1"/>
</dbReference>
<evidence type="ECO:0000313" key="5">
    <source>
        <dbReference type="Proteomes" id="UP000005387"/>
    </source>
</evidence>
<dbReference type="InterPro" id="IPR019079">
    <property type="entry name" value="Capsule_synth_CapA"/>
</dbReference>
<dbReference type="GO" id="GO:0030288">
    <property type="term" value="C:outer membrane-bounded periplasmic space"/>
    <property type="evidence" value="ECO:0007669"/>
    <property type="project" value="TreeGrafter"/>
</dbReference>
<dbReference type="Proteomes" id="UP000005387">
    <property type="component" value="Unassembled WGS sequence"/>
</dbReference>
<dbReference type="Gene3D" id="3.60.21.10">
    <property type="match status" value="1"/>
</dbReference>
<dbReference type="GO" id="GO:0008768">
    <property type="term" value="F:UDP-sugar diphosphatase activity"/>
    <property type="evidence" value="ECO:0007669"/>
    <property type="project" value="TreeGrafter"/>
</dbReference>
<organism evidence="4 5">
    <name type="scientific">Paenibacillus curdlanolyticus YK9</name>
    <dbReference type="NCBI Taxonomy" id="717606"/>
    <lineage>
        <taxon>Bacteria</taxon>
        <taxon>Bacillati</taxon>
        <taxon>Bacillota</taxon>
        <taxon>Bacilli</taxon>
        <taxon>Bacillales</taxon>
        <taxon>Paenibacillaceae</taxon>
        <taxon>Paenibacillus</taxon>
    </lineage>
</organism>
<dbReference type="InterPro" id="IPR006179">
    <property type="entry name" value="5_nucleotidase/apyrase"/>
</dbReference>
<dbReference type="AlphaFoldDB" id="E0IBW3"/>
<dbReference type="PANTHER" id="PTHR11575:SF23">
    <property type="entry name" value="5-NUCLEOTIDASE FAMILY PROTEIN"/>
    <property type="match status" value="1"/>
</dbReference>
<evidence type="ECO:0000259" key="2">
    <source>
        <dbReference type="Pfam" id="PF02872"/>
    </source>
</evidence>
<dbReference type="PRINTS" id="PR01607">
    <property type="entry name" value="APYRASEFAMLY"/>
</dbReference>
<dbReference type="GO" id="GO:0008253">
    <property type="term" value="F:5'-nucleotidase activity"/>
    <property type="evidence" value="ECO:0007669"/>
    <property type="project" value="TreeGrafter"/>
</dbReference>
<feature type="domain" description="5'-Nucleotidase C-terminal" evidence="2">
    <location>
        <begin position="291"/>
        <end position="431"/>
    </location>
</feature>
<sequence>MHETREWPIEAVLLHSNDIHSRLENAARMATFIAEERRALGSDRVLVVDIGDHMDRMRAETEGSDGMVNVELLQAAGYEAITLGNNEGLTYESDALEAAYEGGTSFAVVVANMYRAIDHERPAWMTPSLIVRKGQLRIGIIGVTAQFTDFYTLLGWDVAEPLQATAEQVAQLRQQVDIVVVMSHLGLPFDRLMAEQVAGVDLILGGHTHHLLEEPLVIGQTTICAAGKFGEYMGRIEIGRDPLTGAPRFRAACVPMAAYVEHESAVDILNRYQQSAKRKLDQVIVQLDTALPVRNDQESPLPNLLAAGIRRWTGTEIGIVNAGQLLAGLAIGDVTAGELHAICPSPINPCRMRLLGVHIKTALEQSLTREFIEKAIRGFGFRGVALGTLAVDGLTIDVEPSEQGEWSIIAVHVGDEPLVEEREYEVGTIDMFTFGVGYESLKLGKGIQYFLPEFIRDVLARELQSNEAIQSAAALRWRQRKGRAAT</sequence>
<gene>
    <name evidence="4" type="ORF">PaecuDRAFT_3152</name>
</gene>